<protein>
    <recommendedName>
        <fullName evidence="4">SEFIR domain-containing protein</fullName>
    </recommendedName>
</protein>
<feature type="compositionally biased region" description="Polar residues" evidence="1">
    <location>
        <begin position="958"/>
        <end position="976"/>
    </location>
</feature>
<feature type="region of interest" description="Disordered" evidence="1">
    <location>
        <begin position="1003"/>
        <end position="1060"/>
    </location>
</feature>
<feature type="region of interest" description="Disordered" evidence="1">
    <location>
        <begin position="526"/>
        <end position="550"/>
    </location>
</feature>
<keyword evidence="3" id="KW-1185">Reference proteome</keyword>
<evidence type="ECO:0000313" key="3">
    <source>
        <dbReference type="Proteomes" id="UP001519460"/>
    </source>
</evidence>
<organism evidence="2 3">
    <name type="scientific">Batillaria attramentaria</name>
    <dbReference type="NCBI Taxonomy" id="370345"/>
    <lineage>
        <taxon>Eukaryota</taxon>
        <taxon>Metazoa</taxon>
        <taxon>Spiralia</taxon>
        <taxon>Lophotrochozoa</taxon>
        <taxon>Mollusca</taxon>
        <taxon>Gastropoda</taxon>
        <taxon>Caenogastropoda</taxon>
        <taxon>Sorbeoconcha</taxon>
        <taxon>Cerithioidea</taxon>
        <taxon>Batillariidae</taxon>
        <taxon>Batillaria</taxon>
    </lineage>
</organism>
<dbReference type="EMBL" id="JACVVK020000446">
    <property type="protein sequence ID" value="KAK7474144.1"/>
    <property type="molecule type" value="Genomic_DNA"/>
</dbReference>
<feature type="region of interest" description="Disordered" evidence="1">
    <location>
        <begin position="696"/>
        <end position="868"/>
    </location>
</feature>
<feature type="compositionally biased region" description="Polar residues" evidence="1">
    <location>
        <begin position="1044"/>
        <end position="1053"/>
    </location>
</feature>
<feature type="compositionally biased region" description="Basic and acidic residues" evidence="1">
    <location>
        <begin position="726"/>
        <end position="739"/>
    </location>
</feature>
<dbReference type="AlphaFoldDB" id="A0ABD0JGL7"/>
<feature type="compositionally biased region" description="Basic and acidic residues" evidence="1">
    <location>
        <begin position="936"/>
        <end position="957"/>
    </location>
</feature>
<feature type="region of interest" description="Disordered" evidence="1">
    <location>
        <begin position="609"/>
        <end position="659"/>
    </location>
</feature>
<feature type="compositionally biased region" description="Polar residues" evidence="1">
    <location>
        <begin position="762"/>
        <end position="797"/>
    </location>
</feature>
<feature type="region of interest" description="Disordered" evidence="1">
    <location>
        <begin position="886"/>
        <end position="979"/>
    </location>
</feature>
<dbReference type="Proteomes" id="UP001519460">
    <property type="component" value="Unassembled WGS sequence"/>
</dbReference>
<reference evidence="2 3" key="1">
    <citation type="journal article" date="2023" name="Sci. Data">
        <title>Genome assembly of the Korean intertidal mud-creeper Batillaria attramentaria.</title>
        <authorList>
            <person name="Patra A.K."/>
            <person name="Ho P.T."/>
            <person name="Jun S."/>
            <person name="Lee S.J."/>
            <person name="Kim Y."/>
            <person name="Won Y.J."/>
        </authorList>
    </citation>
    <scope>NUCLEOTIDE SEQUENCE [LARGE SCALE GENOMIC DNA]</scope>
    <source>
        <strain evidence="2">Wonlab-2016</strain>
    </source>
</reference>
<feature type="compositionally biased region" description="Basic and acidic residues" evidence="1">
    <location>
        <begin position="701"/>
        <end position="714"/>
    </location>
</feature>
<proteinExistence type="predicted"/>
<accession>A0ABD0JGL7</accession>
<comment type="caution">
    <text evidence="2">The sequence shown here is derived from an EMBL/GenBank/DDBJ whole genome shotgun (WGS) entry which is preliminary data.</text>
</comment>
<evidence type="ECO:0000256" key="1">
    <source>
        <dbReference type="SAM" id="MobiDB-lite"/>
    </source>
</evidence>
<evidence type="ECO:0008006" key="4">
    <source>
        <dbReference type="Google" id="ProtNLM"/>
    </source>
</evidence>
<feature type="compositionally biased region" description="Polar residues" evidence="1">
    <location>
        <begin position="895"/>
        <end position="922"/>
    </location>
</feature>
<feature type="compositionally biased region" description="Polar residues" evidence="1">
    <location>
        <begin position="823"/>
        <end position="832"/>
    </location>
</feature>
<gene>
    <name evidence="2" type="ORF">BaRGS_00034604</name>
</gene>
<sequence>MRGRPWLTVLMRGRPWLTVREATSINPNGACPQTRCLGQWGKGWGSGGVKAPLGFTRQTIEGANKNRLQPALCLWVIASSLLTTIPAIEDCTYSGLRGSLHTWTPGKDCRHTNCSSTKWPYPCDIRNYDENYPTACDDAKDFLERQKQEHQNRTSSMQEPCQAKLASIGLYIYSCRLTDQGGAGKAGNQMDEISLKFSFKPPYCDRRTDDSVMAQFNSKYDSGHPYYIEHHICRVFNFSSQPAREAAFSADSVPSINYDCIGIGLQHTYPEVYYYLGLTTLPTGSLLNYTIVFLDKKSESMRLAAATWLSPNKVHCVFLPIEGVSFYQVQAKAGDWTEIKHIYVRPTDKKNCAVNNCSGAQITVHKEGMQFKVEGSTVPSGGPTVSACVIWLQKSSAASKLLKAMEKKGVGLQRMPDIEHGHLISKEVSIILILLQEPASGDSEQVELFTTRLKEIFSYRPCWEKIKVVVLSHKKVFPRHLLESYKIKSPMWAHFMDILDEKERLYYWPAEEKKLVEGLRSSGFTGQTPPDYAVGSSEFGGQEENSSLDGSDIETVSIITNPGEPPNVQFQRNAQQRHLTVEVHPFEHALTVQEQLWLLGGHNNGAIPFTTDEDEEEHTSHNSDAPNSLGEEPINGDDVPQEGSNPVEPCETSSLQVPCPQTASYDPEETFVKSYHPSDDYSPSGQIVENVAPECGGVPGTRERSPVENDENHRTSSLGQVTQAADPREPERQNEEMLHPLHPAVSRRPPPATHSLEVQRGSIPQSVCGDNQQLPSTRAESVENSCLQELRNGTQHLTPGLPSVHNLPSSRRHPAGEPFDQAPATQRSNQFSDPHHRYRVPPQAFPSANEHSSSHDSHWHQSPPFPMHFANHRFERERVPPDQVSLLQPIPACSGPSQNIPATLQNGDRSDPSSSNPPTASYGSGVENPHIRHRPPVQDEIQRRWLEPTEDSYHSRSSDSGLQGSNSRSQSYSASGGQLPLPLMDIIPVRLPNFEQLNDPLDVESLNGEQNREAGVEDGLQNNMGGQRVPVQHGDVSDEENESDSGVHSSGRMSSEDYSR</sequence>
<evidence type="ECO:0000313" key="2">
    <source>
        <dbReference type="EMBL" id="KAK7474144.1"/>
    </source>
</evidence>
<name>A0ABD0JGL7_9CAEN</name>